<feature type="transmembrane region" description="Helical" evidence="2">
    <location>
        <begin position="38"/>
        <end position="60"/>
    </location>
</feature>
<dbReference type="GO" id="GO:0020037">
    <property type="term" value="F:heme binding"/>
    <property type="evidence" value="ECO:0007669"/>
    <property type="project" value="TreeGrafter"/>
</dbReference>
<dbReference type="GO" id="GO:0006790">
    <property type="term" value="P:sulfur compound metabolic process"/>
    <property type="evidence" value="ECO:0007669"/>
    <property type="project" value="TreeGrafter"/>
</dbReference>
<feature type="transmembrane region" description="Helical" evidence="2">
    <location>
        <begin position="159"/>
        <end position="179"/>
    </location>
</feature>
<dbReference type="Gene3D" id="2.60.40.650">
    <property type="match status" value="1"/>
</dbReference>
<dbReference type="GO" id="GO:0030151">
    <property type="term" value="F:molybdenum ion binding"/>
    <property type="evidence" value="ECO:0007669"/>
    <property type="project" value="InterPro"/>
</dbReference>
<evidence type="ECO:0000313" key="5">
    <source>
        <dbReference type="EMBL" id="CCQ37504.1"/>
    </source>
</evidence>
<dbReference type="Proteomes" id="UP000011867">
    <property type="component" value="Chromosome"/>
</dbReference>
<keyword evidence="2" id="KW-0472">Membrane</keyword>
<protein>
    <submittedName>
        <fullName evidence="5">Molybdopterin-binding domain protein</fullName>
    </submittedName>
</protein>
<dbReference type="PANTHER" id="PTHR19372">
    <property type="entry name" value="SULFITE REDUCTASE"/>
    <property type="match status" value="1"/>
</dbReference>
<sequence length="499" mass="53907">MRTQIMNDKLSLRAVALFASGVSAVATSFAMYATGGSFVVSSFNRIVLGYLPGWFVSGVLQRFGSVALEMSMLFSGVLLSVVLGAAAVGGYALGSRALPSYNRPVGVFVAAALVFFGAFVIVGSAAAVVAPAVVGGVVAAYFLRRTPGSGDVDVERRSIVRAVGGVAMFNVVAHAAGLLRRDQTQRAERELQQRASRVQSEHMLSEAAAAGLDAEGIKPLIAEIGEFYKVDINPSPPSVDADAWSLSITGLVDEELELSYEDVLGYDVVHRYKTIRCLSDGIDGDTMDTAVWTGCRVEDILEAAGTNGEYAMLNGADDYWYSLPLSDLEDAVLAYGMNGLELPQAHGYPVRLLVPDRWGKLHVKWLTDIEIISEDESGYWEEKGWHGMGPVNAVTKIDRINRPSGRIQICGHAYAGARGVEAVEVSVDGGETWNEATLSQPLPDPDTERQWVYEFEPDRDSHEVYARTIDGEGSVQPEERTEPYPNGATGWVSRTLRAE</sequence>
<proteinExistence type="predicted"/>
<dbReference type="InterPro" id="IPR000572">
    <property type="entry name" value="OxRdtase_Mopterin-bd_dom"/>
</dbReference>
<evidence type="ECO:0000259" key="4">
    <source>
        <dbReference type="Pfam" id="PF03404"/>
    </source>
</evidence>
<dbReference type="Pfam" id="PF00174">
    <property type="entry name" value="Oxidored_molyb"/>
    <property type="match status" value="1"/>
</dbReference>
<accession>M1XT02</accession>
<dbReference type="GO" id="GO:0008482">
    <property type="term" value="F:sulfite oxidase activity"/>
    <property type="evidence" value="ECO:0007669"/>
    <property type="project" value="TreeGrafter"/>
</dbReference>
<evidence type="ECO:0000259" key="3">
    <source>
        <dbReference type="Pfam" id="PF00174"/>
    </source>
</evidence>
<dbReference type="InterPro" id="IPR036374">
    <property type="entry name" value="OxRdtase_Mopterin-bd_sf"/>
</dbReference>
<gene>
    <name evidence="5" type="ordered locus">Nmlp_3375</name>
</gene>
<dbReference type="Pfam" id="PF03404">
    <property type="entry name" value="Mo-co_dimer"/>
    <property type="match status" value="1"/>
</dbReference>
<organism evidence="5 6">
    <name type="scientific">Natronomonas moolapensis (strain DSM 18674 / CECT 7526 / JCM 14361 / 8.8.11)</name>
    <dbReference type="NCBI Taxonomy" id="268739"/>
    <lineage>
        <taxon>Archaea</taxon>
        <taxon>Methanobacteriati</taxon>
        <taxon>Methanobacteriota</taxon>
        <taxon>Stenosarchaea group</taxon>
        <taxon>Halobacteria</taxon>
        <taxon>Halobacteriales</taxon>
        <taxon>Natronomonadaceae</taxon>
        <taxon>Natronomonas</taxon>
    </lineage>
</organism>
<keyword evidence="2" id="KW-1133">Transmembrane helix</keyword>
<evidence type="ECO:0000313" key="6">
    <source>
        <dbReference type="Proteomes" id="UP000011867"/>
    </source>
</evidence>
<dbReference type="SUPFAM" id="SSF81296">
    <property type="entry name" value="E set domains"/>
    <property type="match status" value="1"/>
</dbReference>
<feature type="region of interest" description="Disordered" evidence="1">
    <location>
        <begin position="470"/>
        <end position="499"/>
    </location>
</feature>
<feature type="domain" description="Moybdenum cofactor oxidoreductase dimerisation" evidence="4">
    <location>
        <begin position="403"/>
        <end position="480"/>
    </location>
</feature>
<feature type="transmembrane region" description="Helical" evidence="2">
    <location>
        <begin position="72"/>
        <end position="93"/>
    </location>
</feature>
<dbReference type="InterPro" id="IPR014756">
    <property type="entry name" value="Ig_E-set"/>
</dbReference>
<dbReference type="PANTHER" id="PTHR19372:SF7">
    <property type="entry name" value="SULFITE OXIDASE, MITOCHONDRIAL"/>
    <property type="match status" value="1"/>
</dbReference>
<keyword evidence="6" id="KW-1185">Reference proteome</keyword>
<feature type="transmembrane region" description="Helical" evidence="2">
    <location>
        <begin position="12"/>
        <end position="32"/>
    </location>
</feature>
<dbReference type="SUPFAM" id="SSF56524">
    <property type="entry name" value="Oxidoreductase molybdopterin-binding domain"/>
    <property type="match status" value="1"/>
</dbReference>
<dbReference type="OrthoDB" id="9576at2157"/>
<dbReference type="EMBL" id="HF582854">
    <property type="protein sequence ID" value="CCQ37504.1"/>
    <property type="molecule type" value="Genomic_DNA"/>
</dbReference>
<dbReference type="HOGENOM" id="CLU_003827_2_1_2"/>
<dbReference type="Gene3D" id="3.90.420.10">
    <property type="entry name" value="Oxidoreductase, molybdopterin-binding domain"/>
    <property type="match status" value="1"/>
</dbReference>
<dbReference type="STRING" id="268739.Nmlp_3375"/>
<dbReference type="InterPro" id="IPR005066">
    <property type="entry name" value="MoCF_OxRdtse_dimer"/>
</dbReference>
<feature type="transmembrane region" description="Helical" evidence="2">
    <location>
        <begin position="105"/>
        <end position="138"/>
    </location>
</feature>
<dbReference type="eggNOG" id="arCOG00266">
    <property type="taxonomic scope" value="Archaea"/>
</dbReference>
<name>M1XT02_NATM8</name>
<dbReference type="KEGG" id="nmo:Nmlp_3375"/>
<keyword evidence="2" id="KW-0812">Transmembrane</keyword>
<dbReference type="AlphaFoldDB" id="M1XT02"/>
<dbReference type="GO" id="GO:0043546">
    <property type="term" value="F:molybdopterin cofactor binding"/>
    <property type="evidence" value="ECO:0007669"/>
    <property type="project" value="TreeGrafter"/>
</dbReference>
<evidence type="ECO:0000256" key="1">
    <source>
        <dbReference type="SAM" id="MobiDB-lite"/>
    </source>
</evidence>
<reference evidence="5 6" key="1">
    <citation type="journal article" date="2013" name="Genome Announc.">
        <title>Genome of the haloarchaeon Natronomonas moolapensis, a neutrophilic member of a previously haloalkaliphilic genus.</title>
        <authorList>
            <person name="Dyall-Smith M.L."/>
            <person name="Pfeiffer F."/>
            <person name="Oberwinkler T."/>
            <person name="Klee K."/>
            <person name="Rampp M."/>
            <person name="Palm P."/>
            <person name="Gross K."/>
            <person name="Schuster S.C."/>
            <person name="Oesterhelt D."/>
        </authorList>
    </citation>
    <scope>NUCLEOTIDE SEQUENCE [LARGE SCALE GENOMIC DNA]</scope>
    <source>
        <strain evidence="6">DSM 18674 / JCM 14361 / 8.8.11</strain>
    </source>
</reference>
<feature type="domain" description="Oxidoreductase molybdopterin-binding" evidence="3">
    <location>
        <begin position="237"/>
        <end position="380"/>
    </location>
</feature>
<evidence type="ECO:0000256" key="2">
    <source>
        <dbReference type="SAM" id="Phobius"/>
    </source>
</evidence>